<keyword evidence="2" id="KW-1185">Reference proteome</keyword>
<dbReference type="EMBL" id="BPLR01005394">
    <property type="protein sequence ID" value="GIY01993.1"/>
    <property type="molecule type" value="Genomic_DNA"/>
</dbReference>
<proteinExistence type="predicted"/>
<accession>A0AAV4PX47</accession>
<reference evidence="1 2" key="1">
    <citation type="submission" date="2021-06" db="EMBL/GenBank/DDBJ databases">
        <title>Caerostris extrusa draft genome.</title>
        <authorList>
            <person name="Kono N."/>
            <person name="Arakawa K."/>
        </authorList>
    </citation>
    <scope>NUCLEOTIDE SEQUENCE [LARGE SCALE GENOMIC DNA]</scope>
</reference>
<protein>
    <submittedName>
        <fullName evidence="1">Uncharacterized protein</fullName>
    </submittedName>
</protein>
<dbReference type="AlphaFoldDB" id="A0AAV4PX47"/>
<evidence type="ECO:0000313" key="2">
    <source>
        <dbReference type="Proteomes" id="UP001054945"/>
    </source>
</evidence>
<dbReference type="Proteomes" id="UP001054945">
    <property type="component" value="Unassembled WGS sequence"/>
</dbReference>
<gene>
    <name evidence="1" type="ORF">CEXT_404251</name>
</gene>
<comment type="caution">
    <text evidence="1">The sequence shown here is derived from an EMBL/GenBank/DDBJ whole genome shotgun (WGS) entry which is preliminary data.</text>
</comment>
<name>A0AAV4PX47_CAEEX</name>
<evidence type="ECO:0000313" key="1">
    <source>
        <dbReference type="EMBL" id="GIY01993.1"/>
    </source>
</evidence>
<organism evidence="1 2">
    <name type="scientific">Caerostris extrusa</name>
    <name type="common">Bark spider</name>
    <name type="synonym">Caerostris bankana</name>
    <dbReference type="NCBI Taxonomy" id="172846"/>
    <lineage>
        <taxon>Eukaryota</taxon>
        <taxon>Metazoa</taxon>
        <taxon>Ecdysozoa</taxon>
        <taxon>Arthropoda</taxon>
        <taxon>Chelicerata</taxon>
        <taxon>Arachnida</taxon>
        <taxon>Araneae</taxon>
        <taxon>Araneomorphae</taxon>
        <taxon>Entelegynae</taxon>
        <taxon>Araneoidea</taxon>
        <taxon>Araneidae</taxon>
        <taxon>Caerostris</taxon>
    </lineage>
</organism>
<sequence length="112" mass="13218">MLMLLIINTIIIYKQVKEKPSQLKKHLLTYLKYFPNDDGKHVKLTSFLREHEAEIFAIILINNYDVQMKVVVKWLSIQTYDTVIKLKLLDHGTTLDNVLQLKSKSKYDIAIW</sequence>